<dbReference type="CDD" id="cd02178">
    <property type="entry name" value="GH16_beta_agarase"/>
    <property type="match status" value="1"/>
</dbReference>
<feature type="domain" description="GH16" evidence="7">
    <location>
        <begin position="34"/>
        <end position="288"/>
    </location>
</feature>
<name>A0A3D9L1N5_MARFU</name>
<dbReference type="AlphaFoldDB" id="A0A3D9L1N5"/>
<dbReference type="InterPro" id="IPR013320">
    <property type="entry name" value="ConA-like_dom_sf"/>
</dbReference>
<comment type="caution">
    <text evidence="8">The sequence shown here is derived from an EMBL/GenBank/DDBJ whole genome shotgun (WGS) entry which is preliminary data.</text>
</comment>
<feature type="active site" description="Proton donor" evidence="5">
    <location>
        <position position="161"/>
    </location>
</feature>
<dbReference type="GO" id="GO:0033916">
    <property type="term" value="F:beta-agarase activity"/>
    <property type="evidence" value="ECO:0007669"/>
    <property type="project" value="InterPro"/>
</dbReference>
<evidence type="ECO:0000259" key="7">
    <source>
        <dbReference type="PROSITE" id="PS51762"/>
    </source>
</evidence>
<keyword evidence="4" id="KW-0326">Glycosidase</keyword>
<feature type="chain" id="PRO_5017774232" description="GH16 domain-containing protein" evidence="6">
    <location>
        <begin position="22"/>
        <end position="288"/>
    </location>
</feature>
<dbReference type="SUPFAM" id="SSF49899">
    <property type="entry name" value="Concanavalin A-like lectins/glucanases"/>
    <property type="match status" value="1"/>
</dbReference>
<accession>A0A3D9L1N5</accession>
<dbReference type="GO" id="GO:0005975">
    <property type="term" value="P:carbohydrate metabolic process"/>
    <property type="evidence" value="ECO:0007669"/>
    <property type="project" value="InterPro"/>
</dbReference>
<evidence type="ECO:0000313" key="8">
    <source>
        <dbReference type="EMBL" id="RED95996.1"/>
    </source>
</evidence>
<keyword evidence="9" id="KW-1185">Reference proteome</keyword>
<proteinExistence type="inferred from homology"/>
<evidence type="ECO:0000256" key="1">
    <source>
        <dbReference type="ARBA" id="ARBA00006865"/>
    </source>
</evidence>
<dbReference type="InterPro" id="IPR000757">
    <property type="entry name" value="Beta-glucanase-like"/>
</dbReference>
<evidence type="ECO:0000256" key="4">
    <source>
        <dbReference type="ARBA" id="ARBA00023295"/>
    </source>
</evidence>
<dbReference type="InterPro" id="IPR016287">
    <property type="entry name" value="Beta_agarase"/>
</dbReference>
<evidence type="ECO:0000313" key="9">
    <source>
        <dbReference type="Proteomes" id="UP000256779"/>
    </source>
</evidence>
<comment type="similarity">
    <text evidence="1">Belongs to the glycosyl hydrolase 16 family.</text>
</comment>
<dbReference type="Gene3D" id="2.60.120.200">
    <property type="match status" value="1"/>
</dbReference>
<reference evidence="8 9" key="1">
    <citation type="submission" date="2018-07" db="EMBL/GenBank/DDBJ databases">
        <title>Genomic Encyclopedia of Type Strains, Phase IV (KMG-IV): sequencing the most valuable type-strain genomes for metagenomic binning, comparative biology and taxonomic classification.</title>
        <authorList>
            <person name="Goeker M."/>
        </authorList>
    </citation>
    <scope>NUCLEOTIDE SEQUENCE [LARGE SCALE GENOMIC DNA]</scope>
    <source>
        <strain evidence="8 9">DSM 4134</strain>
    </source>
</reference>
<gene>
    <name evidence="8" type="ORF">C7460_11654</name>
</gene>
<evidence type="ECO:0000256" key="3">
    <source>
        <dbReference type="ARBA" id="ARBA00022801"/>
    </source>
</evidence>
<protein>
    <recommendedName>
        <fullName evidence="7">GH16 domain-containing protein</fullName>
    </recommendedName>
</protein>
<dbReference type="PIRSF" id="PIRSF001097">
    <property type="entry name" value="Agarase"/>
    <property type="match status" value="1"/>
</dbReference>
<evidence type="ECO:0000256" key="6">
    <source>
        <dbReference type="SAM" id="SignalP"/>
    </source>
</evidence>
<dbReference type="EMBL" id="QREG01000016">
    <property type="protein sequence ID" value="RED95996.1"/>
    <property type="molecule type" value="Genomic_DNA"/>
</dbReference>
<evidence type="ECO:0000256" key="2">
    <source>
        <dbReference type="ARBA" id="ARBA00022729"/>
    </source>
</evidence>
<feature type="active site" description="Nucleophile" evidence="5">
    <location>
        <position position="156"/>
    </location>
</feature>
<organism evidence="8 9">
    <name type="scientific">Marinoscillum furvescens DSM 4134</name>
    <dbReference type="NCBI Taxonomy" id="1122208"/>
    <lineage>
        <taxon>Bacteria</taxon>
        <taxon>Pseudomonadati</taxon>
        <taxon>Bacteroidota</taxon>
        <taxon>Cytophagia</taxon>
        <taxon>Cytophagales</taxon>
        <taxon>Reichenbachiellaceae</taxon>
        <taxon>Marinoscillum</taxon>
    </lineage>
</organism>
<sequence>MKARFVFILILVIFCLKLATAQDRPTFNANEEVASLQWELIPELSDEFDGKSLDEDKWINADPKGWRGRPPGIFKANTVSLKKGKLAITNYQLKKPETLKGREFTHAGGHIQSRNAASVGQYFECRMKANKTFMSSTFWLINNKGQLEGCDRRVIELDIQESVGHITTDAAWAQEFNTKMNSNTHSRQVTCDEPEGIKGNKAPLGGKCYDDYHVFGAWWKSPTEVQFFLDGKHVGTVEPAAAFDLPMYLKMVTETYDWNPVPADGGMNMSKSDRTTYYDWVRSWRLVK</sequence>
<dbReference type="Proteomes" id="UP000256779">
    <property type="component" value="Unassembled WGS sequence"/>
</dbReference>
<dbReference type="PROSITE" id="PS51762">
    <property type="entry name" value="GH16_2"/>
    <property type="match status" value="1"/>
</dbReference>
<dbReference type="RefSeq" id="WP_115869162.1">
    <property type="nucleotide sequence ID" value="NZ_QREG01000016.1"/>
</dbReference>
<dbReference type="OrthoDB" id="1421570at2"/>
<evidence type="ECO:0000256" key="5">
    <source>
        <dbReference type="PIRSR" id="PIRSR001097-50"/>
    </source>
</evidence>
<keyword evidence="2 6" id="KW-0732">Signal</keyword>
<keyword evidence="3" id="KW-0378">Hydrolase</keyword>
<feature type="signal peptide" evidence="6">
    <location>
        <begin position="1"/>
        <end position="21"/>
    </location>
</feature>